<evidence type="ECO:0000313" key="6">
    <source>
        <dbReference type="EMBL" id="CQD17237.1"/>
    </source>
</evidence>
<gene>
    <name evidence="6" type="ORF">BN1232_03804</name>
</gene>
<comment type="catalytic activity">
    <reaction evidence="4">
        <text>a fatty acyl-CoA + H2O = a fatty acid + CoA + H(+)</text>
        <dbReference type="Rhea" id="RHEA:16781"/>
        <dbReference type="ChEBI" id="CHEBI:15377"/>
        <dbReference type="ChEBI" id="CHEBI:15378"/>
        <dbReference type="ChEBI" id="CHEBI:28868"/>
        <dbReference type="ChEBI" id="CHEBI:57287"/>
        <dbReference type="ChEBI" id="CHEBI:77636"/>
    </reaction>
</comment>
<keyword evidence="3" id="KW-0843">Virulence</keyword>
<dbReference type="PANTHER" id="PTHR11487:SF0">
    <property type="entry name" value="S-ACYL FATTY ACID SYNTHASE THIOESTERASE, MEDIUM CHAIN"/>
    <property type="match status" value="1"/>
</dbReference>
<dbReference type="STRING" id="141349.BN1232_03804"/>
<comment type="similarity">
    <text evidence="1">Belongs to the thioesterase family.</text>
</comment>
<dbReference type="SUPFAM" id="SSF53474">
    <property type="entry name" value="alpha/beta-Hydrolases"/>
    <property type="match status" value="1"/>
</dbReference>
<evidence type="ECO:0000256" key="2">
    <source>
        <dbReference type="ARBA" id="ARBA00015007"/>
    </source>
</evidence>
<dbReference type="EMBL" id="CTEE01000001">
    <property type="protein sequence ID" value="CQD17237.1"/>
    <property type="molecule type" value="Genomic_DNA"/>
</dbReference>
<sequence>MHPVSTMTFRDLISMPSTFASWIKLVPGRGENPVDGATVVFPHAGAAAASYRLLAAALAAGGDIYIVQYPQRADRLAEPAHETVHDLALGLFEAGPWRSVAPLRLFGHSMGAVVAFEFARVAEERGVAVQKLWASAGPPPCVVADMPELPTSDDGVLAEIADLGGTDPELLADEEFSELITTAMRADYQAFNRYDPSPDTRIGADIHVLGGRDDHRIAIDVLRQWERHTAGSFELSLYDGGHFYVYDHVDAIATQVNADV</sequence>
<evidence type="ECO:0000259" key="5">
    <source>
        <dbReference type="Pfam" id="PF00975"/>
    </source>
</evidence>
<dbReference type="Pfam" id="PF00975">
    <property type="entry name" value="Thioesterase"/>
    <property type="match status" value="1"/>
</dbReference>
<name>A0A0E3WCZ5_MYCLN</name>
<proteinExistence type="inferred from homology"/>
<dbReference type="Gene3D" id="3.40.50.1820">
    <property type="entry name" value="alpha/beta hydrolase"/>
    <property type="match status" value="1"/>
</dbReference>
<evidence type="ECO:0000313" key="7">
    <source>
        <dbReference type="Proteomes" id="UP000199251"/>
    </source>
</evidence>
<evidence type="ECO:0000256" key="4">
    <source>
        <dbReference type="ARBA" id="ARBA00024293"/>
    </source>
</evidence>
<dbReference type="InterPro" id="IPR001031">
    <property type="entry name" value="Thioesterase"/>
</dbReference>
<dbReference type="PANTHER" id="PTHR11487">
    <property type="entry name" value="THIOESTERASE"/>
    <property type="match status" value="1"/>
</dbReference>
<dbReference type="AlphaFoldDB" id="A0A0E3WCZ5"/>
<dbReference type="InterPro" id="IPR012223">
    <property type="entry name" value="TEII"/>
</dbReference>
<feature type="domain" description="Thioesterase" evidence="5">
    <location>
        <begin position="39"/>
        <end position="258"/>
    </location>
</feature>
<reference evidence="6 7" key="1">
    <citation type="submission" date="2015-03" db="EMBL/GenBank/DDBJ databases">
        <authorList>
            <person name="Urmite Genomes"/>
        </authorList>
    </citation>
    <scope>NUCLEOTIDE SEQUENCE [LARGE SCALE GENOMIC DNA]</scope>
    <source>
        <strain evidence="6 7">CSUR P1491</strain>
    </source>
</reference>
<evidence type="ECO:0000256" key="1">
    <source>
        <dbReference type="ARBA" id="ARBA00007169"/>
    </source>
</evidence>
<dbReference type="GO" id="GO:0008610">
    <property type="term" value="P:lipid biosynthetic process"/>
    <property type="evidence" value="ECO:0007669"/>
    <property type="project" value="TreeGrafter"/>
</dbReference>
<evidence type="ECO:0000256" key="3">
    <source>
        <dbReference type="ARBA" id="ARBA00023026"/>
    </source>
</evidence>
<dbReference type="InterPro" id="IPR029058">
    <property type="entry name" value="AB_hydrolase_fold"/>
</dbReference>
<accession>A0A0E3WCZ5</accession>
<protein>
    <recommendedName>
        <fullName evidence="2">Thioesterase TesA</fullName>
    </recommendedName>
</protein>
<organism evidence="6 7">
    <name type="scientific">Mycobacterium lentiflavum</name>
    <dbReference type="NCBI Taxonomy" id="141349"/>
    <lineage>
        <taxon>Bacteria</taxon>
        <taxon>Bacillati</taxon>
        <taxon>Actinomycetota</taxon>
        <taxon>Actinomycetes</taxon>
        <taxon>Mycobacteriales</taxon>
        <taxon>Mycobacteriaceae</taxon>
        <taxon>Mycobacterium</taxon>
        <taxon>Mycobacterium simiae complex</taxon>
    </lineage>
</organism>
<dbReference type="Proteomes" id="UP000199251">
    <property type="component" value="Unassembled WGS sequence"/>
</dbReference>